<dbReference type="AlphaFoldDB" id="A0AAJ2MU96"/>
<organism evidence="2 3">
    <name type="scientific">Stenotrophomonas maltophilia</name>
    <name type="common">Pseudomonas maltophilia</name>
    <name type="synonym">Xanthomonas maltophilia</name>
    <dbReference type="NCBI Taxonomy" id="40324"/>
    <lineage>
        <taxon>Bacteria</taxon>
        <taxon>Pseudomonadati</taxon>
        <taxon>Pseudomonadota</taxon>
        <taxon>Gammaproteobacteria</taxon>
        <taxon>Lysobacterales</taxon>
        <taxon>Lysobacteraceae</taxon>
        <taxon>Stenotrophomonas</taxon>
        <taxon>Stenotrophomonas maltophilia group</taxon>
    </lineage>
</organism>
<evidence type="ECO:0000256" key="1">
    <source>
        <dbReference type="SAM" id="Phobius"/>
    </source>
</evidence>
<sequence length="53" mass="5710">MIPAPPIFVNAPVVQMAGDPLDLLLRISVFAFGVFVLGACIVVWIADDREVGR</sequence>
<evidence type="ECO:0008006" key="4">
    <source>
        <dbReference type="Google" id="ProtNLM"/>
    </source>
</evidence>
<feature type="transmembrane region" description="Helical" evidence="1">
    <location>
        <begin position="23"/>
        <end position="46"/>
    </location>
</feature>
<dbReference type="EMBL" id="JAVSKO010000004">
    <property type="protein sequence ID" value="MDT3468375.1"/>
    <property type="molecule type" value="Genomic_DNA"/>
</dbReference>
<keyword evidence="1" id="KW-0812">Transmembrane</keyword>
<protein>
    <recommendedName>
        <fullName evidence="4">Transmembrane protein</fullName>
    </recommendedName>
</protein>
<dbReference type="Proteomes" id="UP001251948">
    <property type="component" value="Unassembled WGS sequence"/>
</dbReference>
<name>A0AAJ2MU96_STEMA</name>
<evidence type="ECO:0000313" key="2">
    <source>
        <dbReference type="EMBL" id="MDT3468375.1"/>
    </source>
</evidence>
<gene>
    <name evidence="2" type="ORF">ROV92_10270</name>
</gene>
<comment type="caution">
    <text evidence="2">The sequence shown here is derived from an EMBL/GenBank/DDBJ whole genome shotgun (WGS) entry which is preliminary data.</text>
</comment>
<keyword evidence="1" id="KW-0472">Membrane</keyword>
<keyword evidence="1" id="KW-1133">Transmembrane helix</keyword>
<accession>A0AAJ2MU96</accession>
<evidence type="ECO:0000313" key="3">
    <source>
        <dbReference type="Proteomes" id="UP001251948"/>
    </source>
</evidence>
<dbReference type="RefSeq" id="WP_312562013.1">
    <property type="nucleotide sequence ID" value="NZ_JAVSKO010000004.1"/>
</dbReference>
<reference evidence="2" key="1">
    <citation type="submission" date="2023-07" db="EMBL/GenBank/DDBJ databases">
        <title>Comparative genomics of clinical Stenotrophomonas maltophilia isolates reveals regions of diversity which correlate with colonization and persistence in vivo.</title>
        <authorList>
            <person name="Mcdaniel M.S."/>
            <person name="Swords W.E."/>
            <person name="Sumpter N.A."/>
            <person name="Lindgren N.R."/>
            <person name="Billiot C.E."/>
        </authorList>
    </citation>
    <scope>NUCLEOTIDE SEQUENCE</scope>
    <source>
        <strain evidence="2">Ism4</strain>
    </source>
</reference>
<proteinExistence type="predicted"/>